<feature type="domain" description="Calcineurin-like phosphoesterase" evidence="2">
    <location>
        <begin position="5"/>
        <end position="180"/>
    </location>
</feature>
<dbReference type="InterPro" id="IPR024654">
    <property type="entry name" value="Calcineurin-like_PHP_lpxH"/>
</dbReference>
<sequence length="248" mass="28289">MSQSFAVISDIHSNSMALEAVLQDISRRGIKVIVNLGDSLFGPIDPLGTAKLLMSNPNIVHVMGNCDQLLQQENIDSPSYRFVKNLIGPEIEHWIGTFKRTWTFEDLLFCHGTPYSNERYLLEEVDEAGVRYKTPDQLIAELQEIPQNYIFCGHSHVFQMIYLPDGKTIVNSGSVGLPAYYEETPYPHAMESRSPYASYVIAHKAADNHWRIEHIMLPYDWDKASTIARQNRREDYAYPIQTGRALLP</sequence>
<dbReference type="PIRSF" id="PIRSF000883">
    <property type="entry name" value="Pesterase_MJ0912"/>
    <property type="match status" value="1"/>
</dbReference>
<dbReference type="PANTHER" id="PTHR42850">
    <property type="entry name" value="METALLOPHOSPHOESTERASE"/>
    <property type="match status" value="1"/>
</dbReference>
<name>A0A559J8X0_9BACL</name>
<gene>
    <name evidence="3" type="ORF">FPZ45_21730</name>
</gene>
<dbReference type="Proteomes" id="UP000316330">
    <property type="component" value="Unassembled WGS sequence"/>
</dbReference>
<dbReference type="InterPro" id="IPR011152">
    <property type="entry name" value="Pesterase_MJ0912"/>
</dbReference>
<dbReference type="AlphaFoldDB" id="A0A559J8X0"/>
<comment type="caution">
    <text evidence="3">The sequence shown here is derived from an EMBL/GenBank/DDBJ whole genome shotgun (WGS) entry which is preliminary data.</text>
</comment>
<dbReference type="GO" id="GO:0005737">
    <property type="term" value="C:cytoplasm"/>
    <property type="evidence" value="ECO:0007669"/>
    <property type="project" value="TreeGrafter"/>
</dbReference>
<evidence type="ECO:0000256" key="1">
    <source>
        <dbReference type="ARBA" id="ARBA00008950"/>
    </source>
</evidence>
<accession>A0A559J8X0</accession>
<proteinExistence type="inferred from homology"/>
<organism evidence="3 4">
    <name type="scientific">Cohnella terricola</name>
    <dbReference type="NCBI Taxonomy" id="1289167"/>
    <lineage>
        <taxon>Bacteria</taxon>
        <taxon>Bacillati</taxon>
        <taxon>Bacillota</taxon>
        <taxon>Bacilli</taxon>
        <taxon>Bacillales</taxon>
        <taxon>Paenibacillaceae</taxon>
        <taxon>Cohnella</taxon>
    </lineage>
</organism>
<evidence type="ECO:0000259" key="2">
    <source>
        <dbReference type="Pfam" id="PF12850"/>
    </source>
</evidence>
<dbReference type="Gene3D" id="3.60.21.10">
    <property type="match status" value="1"/>
</dbReference>
<dbReference type="SUPFAM" id="SSF56300">
    <property type="entry name" value="Metallo-dependent phosphatases"/>
    <property type="match status" value="1"/>
</dbReference>
<dbReference type="Pfam" id="PF12850">
    <property type="entry name" value="Metallophos_2"/>
    <property type="match status" value="1"/>
</dbReference>
<evidence type="ECO:0000313" key="3">
    <source>
        <dbReference type="EMBL" id="TVX96339.1"/>
    </source>
</evidence>
<dbReference type="EMBL" id="VNJJ01000017">
    <property type="protein sequence ID" value="TVX96339.1"/>
    <property type="molecule type" value="Genomic_DNA"/>
</dbReference>
<dbReference type="InterPro" id="IPR029052">
    <property type="entry name" value="Metallo-depent_PP-like"/>
</dbReference>
<dbReference type="OrthoDB" id="9813918at2"/>
<comment type="similarity">
    <text evidence="1">Belongs to the metallophosphoesterase superfamily. YfcE family.</text>
</comment>
<dbReference type="PANTHER" id="PTHR42850:SF2">
    <property type="entry name" value="BLL5683 PROTEIN"/>
    <property type="match status" value="1"/>
</dbReference>
<dbReference type="GO" id="GO:0016791">
    <property type="term" value="F:phosphatase activity"/>
    <property type="evidence" value="ECO:0007669"/>
    <property type="project" value="TreeGrafter"/>
</dbReference>
<reference evidence="3 4" key="1">
    <citation type="submission" date="2019-07" db="EMBL/GenBank/DDBJ databases">
        <authorList>
            <person name="Kim J."/>
        </authorList>
    </citation>
    <scope>NUCLEOTIDE SEQUENCE [LARGE SCALE GENOMIC DNA]</scope>
    <source>
        <strain evidence="3 4">G13</strain>
    </source>
</reference>
<dbReference type="InterPro" id="IPR050126">
    <property type="entry name" value="Ap4A_hydrolase"/>
</dbReference>
<protein>
    <submittedName>
        <fullName evidence="3">Metallophosphoesterase family protein</fullName>
    </submittedName>
</protein>
<keyword evidence="4" id="KW-1185">Reference proteome</keyword>
<evidence type="ECO:0000313" key="4">
    <source>
        <dbReference type="Proteomes" id="UP000316330"/>
    </source>
</evidence>